<comment type="caution">
    <text evidence="3">The sequence shown here is derived from an EMBL/GenBank/DDBJ whole genome shotgun (WGS) entry which is preliminary data.</text>
</comment>
<feature type="region of interest" description="Disordered" evidence="1">
    <location>
        <begin position="70"/>
        <end position="89"/>
    </location>
</feature>
<organism evidence="3 4">
    <name type="scientific">Alosa alosa</name>
    <name type="common">allis shad</name>
    <dbReference type="NCBI Taxonomy" id="278164"/>
    <lineage>
        <taxon>Eukaryota</taxon>
        <taxon>Metazoa</taxon>
        <taxon>Chordata</taxon>
        <taxon>Craniata</taxon>
        <taxon>Vertebrata</taxon>
        <taxon>Euteleostomi</taxon>
        <taxon>Actinopterygii</taxon>
        <taxon>Neopterygii</taxon>
        <taxon>Teleostei</taxon>
        <taxon>Clupei</taxon>
        <taxon>Clupeiformes</taxon>
        <taxon>Clupeoidei</taxon>
        <taxon>Clupeidae</taxon>
        <taxon>Alosa</taxon>
    </lineage>
</organism>
<dbReference type="EMBL" id="JADWDJ010000012">
    <property type="protein sequence ID" value="KAG5272250.1"/>
    <property type="molecule type" value="Genomic_DNA"/>
</dbReference>
<gene>
    <name evidence="3" type="ORF">AALO_G00163260</name>
</gene>
<proteinExistence type="predicted"/>
<dbReference type="AlphaFoldDB" id="A0AAV6GBC2"/>
<keyword evidence="2" id="KW-0732">Signal</keyword>
<evidence type="ECO:0000313" key="3">
    <source>
        <dbReference type="EMBL" id="KAG5272250.1"/>
    </source>
</evidence>
<name>A0AAV6GBC2_9TELE</name>
<feature type="compositionally biased region" description="Basic residues" evidence="1">
    <location>
        <begin position="78"/>
        <end position="89"/>
    </location>
</feature>
<keyword evidence="4" id="KW-1185">Reference proteome</keyword>
<evidence type="ECO:0000256" key="1">
    <source>
        <dbReference type="SAM" id="MobiDB-lite"/>
    </source>
</evidence>
<accession>A0AAV6GBC2</accession>
<dbReference type="Proteomes" id="UP000823561">
    <property type="component" value="Chromosome 12"/>
</dbReference>
<feature type="signal peptide" evidence="2">
    <location>
        <begin position="1"/>
        <end position="18"/>
    </location>
</feature>
<evidence type="ECO:0000313" key="4">
    <source>
        <dbReference type="Proteomes" id="UP000823561"/>
    </source>
</evidence>
<feature type="chain" id="PRO_5043675166" description="Secreted protein" evidence="2">
    <location>
        <begin position="19"/>
        <end position="89"/>
    </location>
</feature>
<evidence type="ECO:0000256" key="2">
    <source>
        <dbReference type="SAM" id="SignalP"/>
    </source>
</evidence>
<evidence type="ECO:0008006" key="5">
    <source>
        <dbReference type="Google" id="ProtNLM"/>
    </source>
</evidence>
<reference evidence="3" key="1">
    <citation type="submission" date="2020-10" db="EMBL/GenBank/DDBJ databases">
        <title>Chromosome-scale genome assembly of the Allis shad, Alosa alosa.</title>
        <authorList>
            <person name="Margot Z."/>
            <person name="Christophe K."/>
            <person name="Cabau C."/>
            <person name="Louis A."/>
            <person name="Berthelot C."/>
            <person name="Parey E."/>
            <person name="Roest Crollius H."/>
            <person name="Montfort J."/>
            <person name="Robinson-Rechavi M."/>
            <person name="Bucao C."/>
            <person name="Bouchez O."/>
            <person name="Gislard M."/>
            <person name="Lluch J."/>
            <person name="Milhes M."/>
            <person name="Lampietro C."/>
            <person name="Lopez Roques C."/>
            <person name="Donnadieu C."/>
            <person name="Braasch I."/>
            <person name="Desvignes T."/>
            <person name="Postlethwait J."/>
            <person name="Bobe J."/>
            <person name="Guiguen Y."/>
        </authorList>
    </citation>
    <scope>NUCLEOTIDE SEQUENCE</scope>
    <source>
        <strain evidence="3">M-15738</strain>
        <tissue evidence="3">Blood</tissue>
    </source>
</reference>
<sequence length="89" mass="10302">MLLLLQLWLFSTVNITTSLHLPSSSLGVENWTSPGQYRTYSTQQHLPTQEPQPRTDPLSVFIACKQVNQMRKTNQQTNKKRNHRKAQLP</sequence>
<protein>
    <recommendedName>
        <fullName evidence="5">Secreted protein</fullName>
    </recommendedName>
</protein>